<dbReference type="CDD" id="cd06849">
    <property type="entry name" value="lipoyl_domain"/>
    <property type="match status" value="1"/>
</dbReference>
<keyword evidence="5 7" id="KW-0450">Lipoyl</keyword>
<feature type="region of interest" description="Disordered" evidence="8">
    <location>
        <begin position="84"/>
        <end position="123"/>
    </location>
</feature>
<dbReference type="InterPro" id="IPR011053">
    <property type="entry name" value="Single_hybrid_motif"/>
</dbReference>
<dbReference type="Gene3D" id="3.30.559.10">
    <property type="entry name" value="Chloramphenicol acetyltransferase-like domain"/>
    <property type="match status" value="1"/>
</dbReference>
<evidence type="ECO:0000256" key="3">
    <source>
        <dbReference type="ARBA" id="ARBA00011484"/>
    </source>
</evidence>
<dbReference type="InterPro" id="IPR000089">
    <property type="entry name" value="Biotin_lipoyl"/>
</dbReference>
<dbReference type="Gene3D" id="4.10.320.10">
    <property type="entry name" value="E3-binding domain"/>
    <property type="match status" value="1"/>
</dbReference>
<evidence type="ECO:0000256" key="8">
    <source>
        <dbReference type="SAM" id="MobiDB-lite"/>
    </source>
</evidence>
<proteinExistence type="inferred from homology"/>
<dbReference type="PANTHER" id="PTHR43178:SF5">
    <property type="entry name" value="LIPOAMIDE ACYLTRANSFERASE COMPONENT OF BRANCHED-CHAIN ALPHA-KETO ACID DEHYDROGENASE COMPLEX, MITOCHONDRIAL"/>
    <property type="match status" value="1"/>
</dbReference>
<reference evidence="11 12" key="1">
    <citation type="journal article" date="2011" name="Stand. Genomic Sci.">
        <title>Complete genome sequence of Haliscomenobacter hydrossis type strain (O).</title>
        <authorList>
            <consortium name="US DOE Joint Genome Institute (JGI-PGF)"/>
            <person name="Daligault H."/>
            <person name="Lapidus A."/>
            <person name="Zeytun A."/>
            <person name="Nolan M."/>
            <person name="Lucas S."/>
            <person name="Del Rio T.G."/>
            <person name="Tice H."/>
            <person name="Cheng J.F."/>
            <person name="Tapia R."/>
            <person name="Han C."/>
            <person name="Goodwin L."/>
            <person name="Pitluck S."/>
            <person name="Liolios K."/>
            <person name="Pagani I."/>
            <person name="Ivanova N."/>
            <person name="Huntemann M."/>
            <person name="Mavromatis K."/>
            <person name="Mikhailova N."/>
            <person name="Pati A."/>
            <person name="Chen A."/>
            <person name="Palaniappan K."/>
            <person name="Land M."/>
            <person name="Hauser L."/>
            <person name="Brambilla E.M."/>
            <person name="Rohde M."/>
            <person name="Verbarg S."/>
            <person name="Goker M."/>
            <person name="Bristow J."/>
            <person name="Eisen J.A."/>
            <person name="Markowitz V."/>
            <person name="Hugenholtz P."/>
            <person name="Kyrpides N.C."/>
            <person name="Klenk H.P."/>
            <person name="Woyke T."/>
        </authorList>
    </citation>
    <scope>NUCLEOTIDE SEQUENCE [LARGE SCALE GENOMIC DNA]</scope>
    <source>
        <strain evidence="12">ATCC 27775 / DSM 1100 / LMG 10767 / O</strain>
    </source>
</reference>
<evidence type="ECO:0000256" key="7">
    <source>
        <dbReference type="RuleBase" id="RU003423"/>
    </source>
</evidence>
<dbReference type="GO" id="GO:0016407">
    <property type="term" value="F:acetyltransferase activity"/>
    <property type="evidence" value="ECO:0007669"/>
    <property type="project" value="TreeGrafter"/>
</dbReference>
<evidence type="ECO:0000256" key="6">
    <source>
        <dbReference type="ARBA" id="ARBA00023315"/>
    </source>
</evidence>
<dbReference type="Pfam" id="PF00364">
    <property type="entry name" value="Biotin_lipoyl"/>
    <property type="match status" value="1"/>
</dbReference>
<sequence>MAQFELIMPKMGESIMEATILKWVKNVGDQIELDETIVEIATDKVDSEVPSPVAGKVVQVLFAENDTVPIGKVIALIETESTTAEPKASPALAEPTPQINGQTPAAAASNGAPASSAQPIGKGEGSRFYSPLVRNIAQQENISLQELELITGSGMQGRVTKKDIFSYLEDRKEGPASSPAIKPGTAPSKGSPVQVNYTAPAVSLDGNVEIIEMDRMRKLIAEHMVMSKHVSPHVTSFVEVDVTNIVKWREKVKDVFQKKYNEKITYTPVFIEAVARAIRDFPMINISVDGTNIVVRKDVNIGMAAALPSGNLIVPVIKGADQLNLTGLTKSVNDLANRARNNQLKPEDIQGGTFTITNVGTFGNVMGTPIINQPQVAIMAVGAIRKKPAVLETEYGDIIAVRHMMFLSMSYDHRVVDGFLGGSFLKRVADYLEGFDVERAV</sequence>
<comment type="subunit">
    <text evidence="3">Forms a 24-polypeptide structural core with octahedral symmetry.</text>
</comment>
<dbReference type="SUPFAM" id="SSF47005">
    <property type="entry name" value="Peripheral subunit-binding domain of 2-oxo acid dehydrogenase complex"/>
    <property type="match status" value="1"/>
</dbReference>
<dbReference type="Proteomes" id="UP000008461">
    <property type="component" value="Chromosome"/>
</dbReference>
<dbReference type="STRING" id="760192.Halhy_3578"/>
<comment type="cofactor">
    <cofactor evidence="1 7">
        <name>(R)-lipoate</name>
        <dbReference type="ChEBI" id="CHEBI:83088"/>
    </cofactor>
</comment>
<evidence type="ECO:0000313" key="11">
    <source>
        <dbReference type="EMBL" id="AEE51432.1"/>
    </source>
</evidence>
<dbReference type="InterPro" id="IPR036625">
    <property type="entry name" value="E3-bd_dom_sf"/>
</dbReference>
<evidence type="ECO:0000313" key="12">
    <source>
        <dbReference type="Proteomes" id="UP000008461"/>
    </source>
</evidence>
<organism evidence="11 12">
    <name type="scientific">Haliscomenobacter hydrossis (strain ATCC 27775 / DSM 1100 / LMG 10767 / O)</name>
    <dbReference type="NCBI Taxonomy" id="760192"/>
    <lineage>
        <taxon>Bacteria</taxon>
        <taxon>Pseudomonadati</taxon>
        <taxon>Bacteroidota</taxon>
        <taxon>Saprospiria</taxon>
        <taxon>Saprospirales</taxon>
        <taxon>Haliscomenobacteraceae</taxon>
        <taxon>Haliscomenobacter</taxon>
    </lineage>
</organism>
<evidence type="ECO:0000256" key="2">
    <source>
        <dbReference type="ARBA" id="ARBA00007317"/>
    </source>
</evidence>
<evidence type="ECO:0000256" key="5">
    <source>
        <dbReference type="ARBA" id="ARBA00022823"/>
    </source>
</evidence>
<dbReference type="InterPro" id="IPR003016">
    <property type="entry name" value="2-oxoA_DH_lipoyl-BS"/>
</dbReference>
<feature type="domain" description="Peripheral subunit-binding (PSBD)" evidence="10">
    <location>
        <begin position="128"/>
        <end position="168"/>
    </location>
</feature>
<feature type="compositionally biased region" description="Low complexity" evidence="8">
    <location>
        <begin position="104"/>
        <end position="119"/>
    </location>
</feature>
<gene>
    <name evidence="11" type="ordered locus">Halhy_3578</name>
</gene>
<dbReference type="FunFam" id="3.30.559.10:FF:000007">
    <property type="entry name" value="Dihydrolipoamide acetyltransferase component of pyruvate dehydrogenase complex"/>
    <property type="match status" value="1"/>
</dbReference>
<dbReference type="PROSITE" id="PS50968">
    <property type="entry name" value="BIOTINYL_LIPOYL"/>
    <property type="match status" value="1"/>
</dbReference>
<dbReference type="Pfam" id="PF02817">
    <property type="entry name" value="E3_binding"/>
    <property type="match status" value="1"/>
</dbReference>
<dbReference type="eggNOG" id="COG0508">
    <property type="taxonomic scope" value="Bacteria"/>
</dbReference>
<dbReference type="PROSITE" id="PS00189">
    <property type="entry name" value="LIPOYL"/>
    <property type="match status" value="1"/>
</dbReference>
<keyword evidence="4 7" id="KW-0808">Transferase</keyword>
<feature type="domain" description="Lipoyl-binding" evidence="9">
    <location>
        <begin position="3"/>
        <end position="78"/>
    </location>
</feature>
<dbReference type="EMBL" id="CP002691">
    <property type="protein sequence ID" value="AEE51432.1"/>
    <property type="molecule type" value="Genomic_DNA"/>
</dbReference>
<dbReference type="GO" id="GO:0031405">
    <property type="term" value="F:lipoic acid binding"/>
    <property type="evidence" value="ECO:0007669"/>
    <property type="project" value="TreeGrafter"/>
</dbReference>
<protein>
    <recommendedName>
        <fullName evidence="7">Dihydrolipoamide acetyltransferase component of pyruvate dehydrogenase complex</fullName>
        <ecNumber evidence="7">2.3.1.-</ecNumber>
    </recommendedName>
</protein>
<dbReference type="Pfam" id="PF00198">
    <property type="entry name" value="2-oxoacid_dh"/>
    <property type="match status" value="1"/>
</dbReference>
<keyword evidence="12" id="KW-1185">Reference proteome</keyword>
<evidence type="ECO:0000256" key="1">
    <source>
        <dbReference type="ARBA" id="ARBA00001938"/>
    </source>
</evidence>
<feature type="region of interest" description="Disordered" evidence="8">
    <location>
        <begin position="172"/>
        <end position="193"/>
    </location>
</feature>
<dbReference type="GO" id="GO:0005737">
    <property type="term" value="C:cytoplasm"/>
    <property type="evidence" value="ECO:0007669"/>
    <property type="project" value="TreeGrafter"/>
</dbReference>
<name>F4KXS1_HALH1</name>
<evidence type="ECO:0000259" key="10">
    <source>
        <dbReference type="PROSITE" id="PS51826"/>
    </source>
</evidence>
<dbReference type="SUPFAM" id="SSF51230">
    <property type="entry name" value="Single hybrid motif"/>
    <property type="match status" value="1"/>
</dbReference>
<comment type="similarity">
    <text evidence="2 7">Belongs to the 2-oxoacid dehydrogenase family.</text>
</comment>
<dbReference type="EC" id="2.3.1.-" evidence="7"/>
<dbReference type="Gene3D" id="2.40.50.100">
    <property type="match status" value="1"/>
</dbReference>
<dbReference type="AlphaFoldDB" id="F4KXS1"/>
<dbReference type="OrthoDB" id="9805770at2"/>
<dbReference type="KEGG" id="hhy:Halhy_3578"/>
<dbReference type="InterPro" id="IPR050743">
    <property type="entry name" value="2-oxoacid_DH_E2_comp"/>
</dbReference>
<dbReference type="InterPro" id="IPR023213">
    <property type="entry name" value="CAT-like_dom_sf"/>
</dbReference>
<evidence type="ECO:0000259" key="9">
    <source>
        <dbReference type="PROSITE" id="PS50968"/>
    </source>
</evidence>
<dbReference type="SUPFAM" id="SSF52777">
    <property type="entry name" value="CoA-dependent acyltransferases"/>
    <property type="match status" value="1"/>
</dbReference>
<accession>F4KXS1</accession>
<keyword evidence="6 7" id="KW-0012">Acyltransferase</keyword>
<dbReference type="HOGENOM" id="CLU_016733_10_1_10"/>
<dbReference type="InterPro" id="IPR001078">
    <property type="entry name" value="2-oxoacid_DH_actylTfrase"/>
</dbReference>
<dbReference type="InterPro" id="IPR004167">
    <property type="entry name" value="PSBD"/>
</dbReference>
<dbReference type="PROSITE" id="PS51826">
    <property type="entry name" value="PSBD"/>
    <property type="match status" value="1"/>
</dbReference>
<reference key="2">
    <citation type="submission" date="2011-04" db="EMBL/GenBank/DDBJ databases">
        <title>Complete sequence of chromosome of Haliscomenobacter hydrossis DSM 1100.</title>
        <authorList>
            <consortium name="US DOE Joint Genome Institute (JGI-PGF)"/>
            <person name="Lucas S."/>
            <person name="Han J."/>
            <person name="Lapidus A."/>
            <person name="Bruce D."/>
            <person name="Goodwin L."/>
            <person name="Pitluck S."/>
            <person name="Peters L."/>
            <person name="Kyrpides N."/>
            <person name="Mavromatis K."/>
            <person name="Ivanova N."/>
            <person name="Ovchinnikova G."/>
            <person name="Pagani I."/>
            <person name="Daligault H."/>
            <person name="Detter J.C."/>
            <person name="Han C."/>
            <person name="Land M."/>
            <person name="Hauser L."/>
            <person name="Markowitz V."/>
            <person name="Cheng J.-F."/>
            <person name="Hugenholtz P."/>
            <person name="Woyke T."/>
            <person name="Wu D."/>
            <person name="Verbarg S."/>
            <person name="Frueling A."/>
            <person name="Brambilla E."/>
            <person name="Klenk H.-P."/>
            <person name="Eisen J.A."/>
        </authorList>
    </citation>
    <scope>NUCLEOTIDE SEQUENCE</scope>
    <source>
        <strain>DSM 1100</strain>
    </source>
</reference>
<dbReference type="RefSeq" id="WP_013765972.1">
    <property type="nucleotide sequence ID" value="NC_015510.1"/>
</dbReference>
<evidence type="ECO:0000256" key="4">
    <source>
        <dbReference type="ARBA" id="ARBA00022679"/>
    </source>
</evidence>
<dbReference type="PANTHER" id="PTHR43178">
    <property type="entry name" value="DIHYDROLIPOAMIDE ACETYLTRANSFERASE COMPONENT OF PYRUVATE DEHYDROGENASE COMPLEX"/>
    <property type="match status" value="1"/>
</dbReference>